<accession>A0A0F8Y8W3</accession>
<dbReference type="AlphaFoldDB" id="A0A0F8Y8W3"/>
<dbReference type="PROSITE" id="PS50263">
    <property type="entry name" value="CN_HYDROLASE"/>
    <property type="match status" value="1"/>
</dbReference>
<name>A0A0F8Y8W3_9ZZZZ</name>
<dbReference type="PANTHER" id="PTHR43674">
    <property type="entry name" value="NITRILASE C965.09-RELATED"/>
    <property type="match status" value="1"/>
</dbReference>
<dbReference type="Pfam" id="PF00795">
    <property type="entry name" value="CN_hydrolase"/>
    <property type="match status" value="1"/>
</dbReference>
<dbReference type="PANTHER" id="PTHR43674:SF2">
    <property type="entry name" value="BETA-UREIDOPROPIONASE"/>
    <property type="match status" value="1"/>
</dbReference>
<dbReference type="SUPFAM" id="SSF56317">
    <property type="entry name" value="Carbon-nitrogen hydrolase"/>
    <property type="match status" value="1"/>
</dbReference>
<dbReference type="InterPro" id="IPR036526">
    <property type="entry name" value="C-N_Hydrolase_sf"/>
</dbReference>
<feature type="non-terminal residue" evidence="3">
    <location>
        <position position="221"/>
    </location>
</feature>
<protein>
    <recommendedName>
        <fullName evidence="2">CN hydrolase domain-containing protein</fullName>
    </recommendedName>
</protein>
<evidence type="ECO:0000313" key="3">
    <source>
        <dbReference type="EMBL" id="KKK70135.1"/>
    </source>
</evidence>
<proteinExistence type="predicted"/>
<keyword evidence="1" id="KW-0378">Hydrolase</keyword>
<dbReference type="GO" id="GO:0016811">
    <property type="term" value="F:hydrolase activity, acting on carbon-nitrogen (but not peptide) bonds, in linear amides"/>
    <property type="evidence" value="ECO:0007669"/>
    <property type="project" value="TreeGrafter"/>
</dbReference>
<dbReference type="EMBL" id="LAZR01058322">
    <property type="protein sequence ID" value="KKK70135.1"/>
    <property type="molecule type" value="Genomic_DNA"/>
</dbReference>
<dbReference type="Gene3D" id="3.60.110.10">
    <property type="entry name" value="Carbon-nitrogen hydrolase"/>
    <property type="match status" value="1"/>
</dbReference>
<organism evidence="3">
    <name type="scientific">marine sediment metagenome</name>
    <dbReference type="NCBI Taxonomy" id="412755"/>
    <lineage>
        <taxon>unclassified sequences</taxon>
        <taxon>metagenomes</taxon>
        <taxon>ecological metagenomes</taxon>
    </lineage>
</organism>
<reference evidence="3" key="1">
    <citation type="journal article" date="2015" name="Nature">
        <title>Complex archaea that bridge the gap between prokaryotes and eukaryotes.</title>
        <authorList>
            <person name="Spang A."/>
            <person name="Saw J.H."/>
            <person name="Jorgensen S.L."/>
            <person name="Zaremba-Niedzwiedzka K."/>
            <person name="Martijn J."/>
            <person name="Lind A.E."/>
            <person name="van Eijk R."/>
            <person name="Schleper C."/>
            <person name="Guy L."/>
            <person name="Ettema T.J."/>
        </authorList>
    </citation>
    <scope>NUCLEOTIDE SEQUENCE</scope>
</reference>
<feature type="domain" description="CN hydrolase" evidence="2">
    <location>
        <begin position="4"/>
        <end position="221"/>
    </location>
</feature>
<comment type="caution">
    <text evidence="3">The sequence shown here is derived from an EMBL/GenBank/DDBJ whole genome shotgun (WGS) entry which is preliminary data.</text>
</comment>
<sequence>MKDFRIAVVQMNGLLGRNAENLAVHEKYFPLAAEAGADLVVFPELSICGQWVEPGSIRSAEAVPDGPSTRRLIELCREHGLYAGAGLAEAAAGAVYNSYVLLGADGFIGLQRKVHPSGDEYFFYRAGGSFDVFDLPFARVGINVCADTSYPESARVVALMGAEVLLAPHAARCGPAPKDEQEEARRVRAAKVHAAKRVSIRASDNGVFYVHYDQVGVAGRI</sequence>
<dbReference type="InterPro" id="IPR003010">
    <property type="entry name" value="C-N_Hydrolase"/>
</dbReference>
<evidence type="ECO:0000259" key="2">
    <source>
        <dbReference type="PROSITE" id="PS50263"/>
    </source>
</evidence>
<gene>
    <name evidence="3" type="ORF">LCGC14_2927020</name>
</gene>
<dbReference type="InterPro" id="IPR050345">
    <property type="entry name" value="Aliph_Amidase/BUP"/>
</dbReference>
<evidence type="ECO:0000256" key="1">
    <source>
        <dbReference type="ARBA" id="ARBA00022801"/>
    </source>
</evidence>